<evidence type="ECO:0008006" key="3">
    <source>
        <dbReference type="Google" id="ProtNLM"/>
    </source>
</evidence>
<sequence length="423" mass="46504">MNDLQVAGGVSSLPPPYVPDSESGVWHRFPLQDKRGKQWGVLAFQSGARKTTSIPLFYEDDTIHGSFETDVNKGDSMRSVTVKVEGSVITGTMADDRVRFLKLSTCLWSHKTAPLPIGCGFWSFSLPLPNEVTVTTSGQPSTFRMPESFLERHTRVTVLYEISVAVSRAMFRSDSNFKTRFRYVPCTRPDPPSALRQRAYRLNRPLLGPTDDRQGWETSAPALARGHAFRTRDAVVRCTLSLPRPLCYTRGSVIPCWLTLTSGDVEALELYAPDALSVHLHRCVCWQSASTPVQHTVGGKTSVTAVARAVWWQRVDDMYTRTMEGELRVPADLVSSSAMGTFSISYTVELGPPDSVGFAPVDRDDGTSLISMPVEVVTMYATDASRPIAYAPPSYENFTPQNVAGPSEGVVYTHPGGVNMGRA</sequence>
<proteinExistence type="predicted"/>
<accession>A0AAD6ZAD9</accession>
<dbReference type="InterPro" id="IPR014752">
    <property type="entry name" value="Arrestin-like_C"/>
</dbReference>
<dbReference type="EMBL" id="JARIHO010000067">
    <property type="protein sequence ID" value="KAJ7314491.1"/>
    <property type="molecule type" value="Genomic_DNA"/>
</dbReference>
<dbReference type="AlphaFoldDB" id="A0AAD6ZAD9"/>
<comment type="caution">
    <text evidence="1">The sequence shown here is derived from an EMBL/GenBank/DDBJ whole genome shotgun (WGS) entry which is preliminary data.</text>
</comment>
<name>A0AAD6ZAD9_9AGAR</name>
<dbReference type="Gene3D" id="2.60.40.640">
    <property type="match status" value="1"/>
</dbReference>
<dbReference type="Proteomes" id="UP001218218">
    <property type="component" value="Unassembled WGS sequence"/>
</dbReference>
<evidence type="ECO:0000313" key="2">
    <source>
        <dbReference type="Proteomes" id="UP001218218"/>
    </source>
</evidence>
<organism evidence="1 2">
    <name type="scientific">Mycena albidolilacea</name>
    <dbReference type="NCBI Taxonomy" id="1033008"/>
    <lineage>
        <taxon>Eukaryota</taxon>
        <taxon>Fungi</taxon>
        <taxon>Dikarya</taxon>
        <taxon>Basidiomycota</taxon>
        <taxon>Agaricomycotina</taxon>
        <taxon>Agaricomycetes</taxon>
        <taxon>Agaricomycetidae</taxon>
        <taxon>Agaricales</taxon>
        <taxon>Marasmiineae</taxon>
        <taxon>Mycenaceae</taxon>
        <taxon>Mycena</taxon>
    </lineage>
</organism>
<reference evidence="1" key="1">
    <citation type="submission" date="2023-03" db="EMBL/GenBank/DDBJ databases">
        <title>Massive genome expansion in bonnet fungi (Mycena s.s.) driven by repeated elements and novel gene families across ecological guilds.</title>
        <authorList>
            <consortium name="Lawrence Berkeley National Laboratory"/>
            <person name="Harder C.B."/>
            <person name="Miyauchi S."/>
            <person name="Viragh M."/>
            <person name="Kuo A."/>
            <person name="Thoen E."/>
            <person name="Andreopoulos B."/>
            <person name="Lu D."/>
            <person name="Skrede I."/>
            <person name="Drula E."/>
            <person name="Henrissat B."/>
            <person name="Morin E."/>
            <person name="Kohler A."/>
            <person name="Barry K."/>
            <person name="LaButti K."/>
            <person name="Morin E."/>
            <person name="Salamov A."/>
            <person name="Lipzen A."/>
            <person name="Mereny Z."/>
            <person name="Hegedus B."/>
            <person name="Baldrian P."/>
            <person name="Stursova M."/>
            <person name="Weitz H."/>
            <person name="Taylor A."/>
            <person name="Grigoriev I.V."/>
            <person name="Nagy L.G."/>
            <person name="Martin F."/>
            <person name="Kauserud H."/>
        </authorList>
    </citation>
    <scope>NUCLEOTIDE SEQUENCE</scope>
    <source>
        <strain evidence="1">CBHHK002</strain>
    </source>
</reference>
<gene>
    <name evidence="1" type="ORF">DFH08DRAFT_1041736</name>
</gene>
<protein>
    <recommendedName>
        <fullName evidence="3">Arrestin-like N-terminal domain-containing protein</fullName>
    </recommendedName>
</protein>
<keyword evidence="2" id="KW-1185">Reference proteome</keyword>
<evidence type="ECO:0000313" key="1">
    <source>
        <dbReference type="EMBL" id="KAJ7314491.1"/>
    </source>
</evidence>